<keyword evidence="7" id="KW-1185">Reference proteome</keyword>
<dbReference type="SUPFAM" id="SSF56176">
    <property type="entry name" value="FAD-binding/transporter-associated domain-like"/>
    <property type="match status" value="1"/>
</dbReference>
<dbReference type="InterPro" id="IPR016166">
    <property type="entry name" value="FAD-bd_PCMH"/>
</dbReference>
<evidence type="ECO:0000256" key="2">
    <source>
        <dbReference type="ARBA" id="ARBA00005466"/>
    </source>
</evidence>
<keyword evidence="3" id="KW-0285">Flavoprotein</keyword>
<evidence type="ECO:0000256" key="4">
    <source>
        <dbReference type="ARBA" id="ARBA00022827"/>
    </source>
</evidence>
<dbReference type="PROSITE" id="PS51387">
    <property type="entry name" value="FAD_PCMH"/>
    <property type="match status" value="1"/>
</dbReference>
<dbReference type="Pfam" id="PF01565">
    <property type="entry name" value="FAD_binding_4"/>
    <property type="match status" value="1"/>
</dbReference>
<dbReference type="KEGG" id="mshg:MSG_01080"/>
<dbReference type="Gene3D" id="3.40.462.20">
    <property type="match status" value="1"/>
</dbReference>
<keyword evidence="5" id="KW-0560">Oxidoreductase</keyword>
<dbReference type="InterPro" id="IPR036318">
    <property type="entry name" value="FAD-bd_PCMH-like_sf"/>
</dbReference>
<dbReference type="PANTHER" id="PTHR42973:SF39">
    <property type="entry name" value="FAD-BINDING PCMH-TYPE DOMAIN-CONTAINING PROTEIN"/>
    <property type="match status" value="1"/>
</dbReference>
<evidence type="ECO:0000256" key="3">
    <source>
        <dbReference type="ARBA" id="ARBA00022630"/>
    </source>
</evidence>
<dbReference type="Gene3D" id="3.30.465.10">
    <property type="match status" value="1"/>
</dbReference>
<dbReference type="PROSITE" id="PS51318">
    <property type="entry name" value="TAT"/>
    <property type="match status" value="1"/>
</dbReference>
<evidence type="ECO:0000256" key="1">
    <source>
        <dbReference type="ARBA" id="ARBA00001974"/>
    </source>
</evidence>
<evidence type="ECO:0000313" key="7">
    <source>
        <dbReference type="Proteomes" id="UP000217736"/>
    </source>
</evidence>
<comment type="similarity">
    <text evidence="2">Belongs to the oxygen-dependent FAD-linked oxidoreductase family.</text>
</comment>
<evidence type="ECO:0000313" key="6">
    <source>
        <dbReference type="EMBL" id="BAX91239.1"/>
    </source>
</evidence>
<dbReference type="InterPro" id="IPR050416">
    <property type="entry name" value="FAD-linked_Oxidoreductase"/>
</dbReference>
<reference evidence="7" key="1">
    <citation type="submission" date="2017-06" db="EMBL/GenBank/DDBJ databases">
        <title>Complete Genome Sequence of Mycobacterium shigaense.</title>
        <authorList>
            <person name="Fukano H."/>
            <person name="Yoshida M."/>
            <person name="Kazumi Y."/>
            <person name="Ogura Y."/>
            <person name="Mitarai S."/>
            <person name="Hayashi T."/>
            <person name="Hoshino Y."/>
        </authorList>
    </citation>
    <scope>NUCLEOTIDE SEQUENCE [LARGE SCALE GENOMIC DNA]</scope>
    <source>
        <strain evidence="7">UN-152</strain>
    </source>
</reference>
<proteinExistence type="inferred from homology"/>
<dbReference type="AlphaFoldDB" id="A0A1Z4EE56"/>
<dbReference type="Proteomes" id="UP000217736">
    <property type="component" value="Chromosome"/>
</dbReference>
<dbReference type="Pfam" id="PF08031">
    <property type="entry name" value="BBE"/>
    <property type="match status" value="1"/>
</dbReference>
<dbReference type="InterPro" id="IPR016167">
    <property type="entry name" value="FAD-bd_PCMH_sub1"/>
</dbReference>
<comment type="cofactor">
    <cofactor evidence="1">
        <name>FAD</name>
        <dbReference type="ChEBI" id="CHEBI:57692"/>
    </cofactor>
</comment>
<gene>
    <name evidence="6" type="ORF">MSG_01080</name>
</gene>
<dbReference type="PROSITE" id="PS00862">
    <property type="entry name" value="OX2_COVAL_FAD"/>
    <property type="match status" value="1"/>
</dbReference>
<dbReference type="InterPro" id="IPR016169">
    <property type="entry name" value="FAD-bd_PCMH_sub2"/>
</dbReference>
<dbReference type="Gene3D" id="3.30.43.10">
    <property type="entry name" value="Uridine Diphospho-n-acetylenolpyruvylglucosamine Reductase, domain 2"/>
    <property type="match status" value="1"/>
</dbReference>
<keyword evidence="4" id="KW-0274">FAD</keyword>
<dbReference type="GO" id="GO:0016491">
    <property type="term" value="F:oxidoreductase activity"/>
    <property type="evidence" value="ECO:0007669"/>
    <property type="project" value="UniProtKB-KW"/>
</dbReference>
<dbReference type="RefSeq" id="WP_096437702.1">
    <property type="nucleotide sequence ID" value="NZ_AP018164.1"/>
</dbReference>
<sequence length="494" mass="49878">MTTNRGCPVDLSTQRGISRQNFLRGTVGVLATGAMFGATRASADPVNAAAGWSGLASTIGGSVLLPASGAQFSTGKQVFNSLYNNSTPAAVVTVSSQADVQKAVAFATANNLKIAPRGGGHSYIGASSANGTMVLDLRGLPGGANFDGGSGNVTVTPATNLFAVQQACAGSGRAIPIGSCPTVGVAGLTLGGGIGADSRHAGLACDALQSATVVLPSGEVVTASANDHPDLFWALRGGGGGNFGVTTSMTFGTFATGDTDIVRLNFAPSSAVQVLVGWQTWLNGADRNTWAMVDLSVGSGQPDCHILATCPAGGGAAVTDALKSAVGLQPTAVQNKTMNRMDLVTYLAGGSSTSPPRGFVAGSDVVPTINSAAAHAIATAIGQWPASGGQASLLVDPLGGAVADVAPADSAFPWRKQSAVLQWYVEPAANQVTAATQWLSSAHQAVQQFSAGGYVNYLEPNPSASRYFGSNLSQLSAVRQKYDPHKVMFSGLNF</sequence>
<dbReference type="OrthoDB" id="9775082at2"/>
<dbReference type="InterPro" id="IPR006093">
    <property type="entry name" value="Oxy_OxRdtase_FAD_BS"/>
</dbReference>
<dbReference type="InterPro" id="IPR006311">
    <property type="entry name" value="TAT_signal"/>
</dbReference>
<dbReference type="EMBL" id="AP018164">
    <property type="protein sequence ID" value="BAX91239.1"/>
    <property type="molecule type" value="Genomic_DNA"/>
</dbReference>
<dbReference type="GO" id="GO:0071949">
    <property type="term" value="F:FAD binding"/>
    <property type="evidence" value="ECO:0007669"/>
    <property type="project" value="InterPro"/>
</dbReference>
<evidence type="ECO:0000256" key="5">
    <source>
        <dbReference type="ARBA" id="ARBA00023002"/>
    </source>
</evidence>
<dbReference type="PANTHER" id="PTHR42973">
    <property type="entry name" value="BINDING OXIDOREDUCTASE, PUTATIVE (AFU_ORTHOLOGUE AFUA_1G17690)-RELATED"/>
    <property type="match status" value="1"/>
</dbReference>
<dbReference type="InterPro" id="IPR006094">
    <property type="entry name" value="Oxid_FAD_bind_N"/>
</dbReference>
<organism evidence="6 7">
    <name type="scientific">Mycobacterium shigaense</name>
    <dbReference type="NCBI Taxonomy" id="722731"/>
    <lineage>
        <taxon>Bacteria</taxon>
        <taxon>Bacillati</taxon>
        <taxon>Actinomycetota</taxon>
        <taxon>Actinomycetes</taxon>
        <taxon>Mycobacteriales</taxon>
        <taxon>Mycobacteriaceae</taxon>
        <taxon>Mycobacterium</taxon>
        <taxon>Mycobacterium simiae complex</taxon>
    </lineage>
</organism>
<dbReference type="InterPro" id="IPR012951">
    <property type="entry name" value="BBE"/>
</dbReference>
<name>A0A1Z4EE56_9MYCO</name>
<accession>A0A1Z4EE56</accession>
<protein>
    <submittedName>
        <fullName evidence="6">Oxidoreductase</fullName>
    </submittedName>
</protein>